<proteinExistence type="predicted"/>
<accession>A0ABV7M7Q0</accession>
<evidence type="ECO:0000313" key="2">
    <source>
        <dbReference type="Proteomes" id="UP001595607"/>
    </source>
</evidence>
<keyword evidence="2" id="KW-1185">Reference proteome</keyword>
<gene>
    <name evidence="1" type="ORF">ACFONP_01595</name>
</gene>
<evidence type="ECO:0000313" key="1">
    <source>
        <dbReference type="EMBL" id="MFC3301424.1"/>
    </source>
</evidence>
<dbReference type="RefSeq" id="WP_189572400.1">
    <property type="nucleotide sequence ID" value="NZ_BMXU01000001.1"/>
</dbReference>
<dbReference type="EMBL" id="JBHRVA010000002">
    <property type="protein sequence ID" value="MFC3301424.1"/>
    <property type="molecule type" value="Genomic_DNA"/>
</dbReference>
<dbReference type="Gene3D" id="3.10.450.50">
    <property type="match status" value="1"/>
</dbReference>
<reference evidence="2" key="1">
    <citation type="journal article" date="2019" name="Int. J. Syst. Evol. Microbiol.">
        <title>The Global Catalogue of Microorganisms (GCM) 10K type strain sequencing project: providing services to taxonomists for standard genome sequencing and annotation.</title>
        <authorList>
            <consortium name="The Broad Institute Genomics Platform"/>
            <consortium name="The Broad Institute Genome Sequencing Center for Infectious Disease"/>
            <person name="Wu L."/>
            <person name="Ma J."/>
        </authorList>
    </citation>
    <scope>NUCLEOTIDE SEQUENCE [LARGE SCALE GENOMIC DNA]</scope>
    <source>
        <strain evidence="2">KCTC 22245</strain>
    </source>
</reference>
<comment type="caution">
    <text evidence="1">The sequence shown here is derived from an EMBL/GenBank/DDBJ whole genome shotgun (WGS) entry which is preliminary data.</text>
</comment>
<dbReference type="Proteomes" id="UP001595607">
    <property type="component" value="Unassembled WGS sequence"/>
</dbReference>
<sequence>MKYDNLEEAIRAYYRDRLRADGFLSSEWFHPSAVISLNGSGIVDAHEPLTPISGRRRSSDDPEEQQALLDTLRKSWRIHTAEIIDTLTQDDVIVLRAIWDVECLETGERATTEVCEHYRFAGDRIASVIAFFDTALAKRMISA</sequence>
<name>A0ABV7M7Q0_9PROT</name>
<dbReference type="InterPro" id="IPR032710">
    <property type="entry name" value="NTF2-like_dom_sf"/>
</dbReference>
<dbReference type="SUPFAM" id="SSF54427">
    <property type="entry name" value="NTF2-like"/>
    <property type="match status" value="1"/>
</dbReference>
<organism evidence="1 2">
    <name type="scientific">Parvularcula lutaonensis</name>
    <dbReference type="NCBI Taxonomy" id="491923"/>
    <lineage>
        <taxon>Bacteria</taxon>
        <taxon>Pseudomonadati</taxon>
        <taxon>Pseudomonadota</taxon>
        <taxon>Alphaproteobacteria</taxon>
        <taxon>Parvularculales</taxon>
        <taxon>Parvularculaceae</taxon>
        <taxon>Parvularcula</taxon>
    </lineage>
</organism>
<protein>
    <submittedName>
        <fullName evidence="1">Nuclear transport factor 2 family protein</fullName>
    </submittedName>
</protein>